<reference evidence="10" key="1">
    <citation type="submission" date="2022-10" db="EMBL/GenBank/DDBJ databases">
        <title>Catenovulum adriacola sp. nov. isolated in the Harbour of Susak.</title>
        <authorList>
            <person name="Schoch T."/>
            <person name="Reich S.J."/>
            <person name="Stoeferle S."/>
            <person name="Flaiz M."/>
            <person name="Kazda M."/>
            <person name="Riedel C.U."/>
            <person name="Duerre P."/>
        </authorList>
    </citation>
    <scope>NUCLEOTIDE SEQUENCE</scope>
    <source>
        <strain evidence="10">TS8</strain>
    </source>
</reference>
<feature type="transmembrane region" description="Helical" evidence="8">
    <location>
        <begin position="135"/>
        <end position="154"/>
    </location>
</feature>
<proteinExistence type="predicted"/>
<gene>
    <name evidence="10" type="ORF">OLW01_04095</name>
</gene>
<evidence type="ECO:0000256" key="4">
    <source>
        <dbReference type="ARBA" id="ARBA00022519"/>
    </source>
</evidence>
<dbReference type="PANTHER" id="PTHR23522">
    <property type="entry name" value="BLL5896 PROTEIN"/>
    <property type="match status" value="1"/>
</dbReference>
<keyword evidence="2" id="KW-0813">Transport</keyword>
<feature type="transmembrane region" description="Helical" evidence="8">
    <location>
        <begin position="160"/>
        <end position="180"/>
    </location>
</feature>
<dbReference type="InterPro" id="IPR036259">
    <property type="entry name" value="MFS_trans_sf"/>
</dbReference>
<evidence type="ECO:0000256" key="2">
    <source>
        <dbReference type="ARBA" id="ARBA00022448"/>
    </source>
</evidence>
<evidence type="ECO:0000259" key="9">
    <source>
        <dbReference type="Pfam" id="PF12832"/>
    </source>
</evidence>
<accession>A0ABY7AQF9</accession>
<dbReference type="Proteomes" id="UP001163726">
    <property type="component" value="Chromosome"/>
</dbReference>
<sequence length="395" mass="44126">MSSFISSDKARLSQVYFAYFTILGIVSHYLGLYLHSLSLSPSLIGIVLAVMTIGRVAGPYIWANLPYFKHRPEKNIQFGCLFALLSFSLIFIFGHSHFIILLSLGSFAFFWSAVMPQLEAISQFTLKGDSGAYSFVRMWGSVSFICLVIVAGWLFEVFGIVASIEGFTLLLLGILLLSTFRLPKVEPITDADQGHVSIRDKLKQKPIQAFIVCSFLLQMSFAAYYGFFSIYLQSLGYTGYQIGVMIALGVLAEIGIFLISGKIVNCFSLKSLFVFCLAITAFRWFTLGLWGENLFFLILIQLIHAFSYGLYHVASQKFIHNEFPNQSQAKGQALYLSFSFGVGGAVGNFLSGYSWQFVQQQTYLFSASCVFIAALIAWRFLDTDKPNESTNDVSH</sequence>
<evidence type="ECO:0000313" key="10">
    <source>
        <dbReference type="EMBL" id="WAJ70992.1"/>
    </source>
</evidence>
<dbReference type="PANTHER" id="PTHR23522:SF10">
    <property type="entry name" value="3-PHENYLPROPIONIC ACID TRANSPORTER-RELATED"/>
    <property type="match status" value="1"/>
</dbReference>
<dbReference type="InterPro" id="IPR026032">
    <property type="entry name" value="HcaT-like"/>
</dbReference>
<keyword evidence="7 8" id="KW-0472">Membrane</keyword>
<feature type="transmembrane region" description="Helical" evidence="8">
    <location>
        <begin position="294"/>
        <end position="313"/>
    </location>
</feature>
<feature type="transmembrane region" description="Helical" evidence="8">
    <location>
        <begin position="333"/>
        <end position="351"/>
    </location>
</feature>
<keyword evidence="11" id="KW-1185">Reference proteome</keyword>
<evidence type="ECO:0000256" key="7">
    <source>
        <dbReference type="ARBA" id="ARBA00023136"/>
    </source>
</evidence>
<comment type="subcellular location">
    <subcellularLocation>
        <location evidence="1">Cell inner membrane</location>
        <topology evidence="1">Multi-pass membrane protein</topology>
    </subcellularLocation>
</comment>
<evidence type="ECO:0000256" key="6">
    <source>
        <dbReference type="ARBA" id="ARBA00022989"/>
    </source>
</evidence>
<evidence type="ECO:0000256" key="1">
    <source>
        <dbReference type="ARBA" id="ARBA00004429"/>
    </source>
</evidence>
<feature type="transmembrane region" description="Helical" evidence="8">
    <location>
        <begin position="98"/>
        <end position="114"/>
    </location>
</feature>
<keyword evidence="5 8" id="KW-0812">Transmembrane</keyword>
<dbReference type="InterPro" id="IPR024989">
    <property type="entry name" value="MFS_assoc_dom"/>
</dbReference>
<dbReference type="PIRSF" id="PIRSF004925">
    <property type="entry name" value="HcaT"/>
    <property type="match status" value="1"/>
</dbReference>
<feature type="transmembrane region" description="Helical" evidence="8">
    <location>
        <begin position="209"/>
        <end position="232"/>
    </location>
</feature>
<evidence type="ECO:0000313" key="11">
    <source>
        <dbReference type="Proteomes" id="UP001163726"/>
    </source>
</evidence>
<evidence type="ECO:0000256" key="8">
    <source>
        <dbReference type="SAM" id="Phobius"/>
    </source>
</evidence>
<evidence type="ECO:0000256" key="3">
    <source>
        <dbReference type="ARBA" id="ARBA00022475"/>
    </source>
</evidence>
<dbReference type="SUPFAM" id="SSF103473">
    <property type="entry name" value="MFS general substrate transporter"/>
    <property type="match status" value="1"/>
</dbReference>
<protein>
    <submittedName>
        <fullName evidence="10">MFS transporter</fullName>
    </submittedName>
</protein>
<name>A0ABY7AQF9_9ALTE</name>
<feature type="transmembrane region" description="Helical" evidence="8">
    <location>
        <begin position="75"/>
        <end position="92"/>
    </location>
</feature>
<dbReference type="Pfam" id="PF12832">
    <property type="entry name" value="MFS_1_like"/>
    <property type="match status" value="1"/>
</dbReference>
<dbReference type="NCBIfam" id="NF037955">
    <property type="entry name" value="mfs"/>
    <property type="match status" value="1"/>
</dbReference>
<feature type="domain" description="Major facilitator superfamily associated" evidence="9">
    <location>
        <begin position="11"/>
        <end position="364"/>
    </location>
</feature>
<evidence type="ECO:0000256" key="5">
    <source>
        <dbReference type="ARBA" id="ARBA00022692"/>
    </source>
</evidence>
<feature type="transmembrane region" description="Helical" evidence="8">
    <location>
        <begin position="363"/>
        <end position="381"/>
    </location>
</feature>
<feature type="transmembrane region" description="Helical" evidence="8">
    <location>
        <begin position="12"/>
        <end position="31"/>
    </location>
</feature>
<keyword evidence="3" id="KW-1003">Cell membrane</keyword>
<dbReference type="Gene3D" id="1.20.1250.20">
    <property type="entry name" value="MFS general substrate transporter like domains"/>
    <property type="match status" value="2"/>
</dbReference>
<dbReference type="RefSeq" id="WP_268075454.1">
    <property type="nucleotide sequence ID" value="NZ_CP109965.1"/>
</dbReference>
<organism evidence="10 11">
    <name type="scientific">Catenovulum adriaticum</name>
    <dbReference type="NCBI Taxonomy" id="2984846"/>
    <lineage>
        <taxon>Bacteria</taxon>
        <taxon>Pseudomonadati</taxon>
        <taxon>Pseudomonadota</taxon>
        <taxon>Gammaproteobacteria</taxon>
        <taxon>Alteromonadales</taxon>
        <taxon>Alteromonadaceae</taxon>
        <taxon>Catenovulum</taxon>
    </lineage>
</organism>
<keyword evidence="4" id="KW-0997">Cell inner membrane</keyword>
<feature type="transmembrane region" description="Helical" evidence="8">
    <location>
        <begin position="271"/>
        <end position="288"/>
    </location>
</feature>
<feature type="transmembrane region" description="Helical" evidence="8">
    <location>
        <begin position="238"/>
        <end position="259"/>
    </location>
</feature>
<dbReference type="EMBL" id="CP109965">
    <property type="protein sequence ID" value="WAJ70992.1"/>
    <property type="molecule type" value="Genomic_DNA"/>
</dbReference>
<keyword evidence="6 8" id="KW-1133">Transmembrane helix</keyword>
<feature type="transmembrane region" description="Helical" evidence="8">
    <location>
        <begin position="43"/>
        <end position="63"/>
    </location>
</feature>